<keyword evidence="2" id="KW-1185">Reference proteome</keyword>
<reference evidence="2" key="1">
    <citation type="journal article" date="2023" name="Front. Plant Sci.">
        <title>Chromosomal-level genome assembly of Melastoma candidum provides insights into trichome evolution.</title>
        <authorList>
            <person name="Zhong Y."/>
            <person name="Wu W."/>
            <person name="Sun C."/>
            <person name="Zou P."/>
            <person name="Liu Y."/>
            <person name="Dai S."/>
            <person name="Zhou R."/>
        </authorList>
    </citation>
    <scope>NUCLEOTIDE SEQUENCE [LARGE SCALE GENOMIC DNA]</scope>
</reference>
<accession>A0ACB9QZ80</accession>
<evidence type="ECO:0000313" key="2">
    <source>
        <dbReference type="Proteomes" id="UP001057402"/>
    </source>
</evidence>
<sequence>MGRPLGSMNLSELLKSILTADPGKSAGAVADLDNDVSGNQSTLQHQSSMSLAGVLSKKTVDDVWKEILHMKGKGEKKPNERQPTLGEMTLEDFLVKAGVFVGSSSDRGTTGVLNSSPQCSMGTMPAYVPALTSPQPLQMGAVPIMDLPFDDNHNIVLPSPLTGGFVGYTTKREEEEHS</sequence>
<dbReference type="EMBL" id="CM042884">
    <property type="protein sequence ID" value="KAI4370729.1"/>
    <property type="molecule type" value="Genomic_DNA"/>
</dbReference>
<comment type="caution">
    <text evidence="1">The sequence shown here is derived from an EMBL/GenBank/DDBJ whole genome shotgun (WGS) entry which is preliminary data.</text>
</comment>
<evidence type="ECO:0000313" key="1">
    <source>
        <dbReference type="EMBL" id="KAI4370729.1"/>
    </source>
</evidence>
<organism evidence="1 2">
    <name type="scientific">Melastoma candidum</name>
    <dbReference type="NCBI Taxonomy" id="119954"/>
    <lineage>
        <taxon>Eukaryota</taxon>
        <taxon>Viridiplantae</taxon>
        <taxon>Streptophyta</taxon>
        <taxon>Embryophyta</taxon>
        <taxon>Tracheophyta</taxon>
        <taxon>Spermatophyta</taxon>
        <taxon>Magnoliopsida</taxon>
        <taxon>eudicotyledons</taxon>
        <taxon>Gunneridae</taxon>
        <taxon>Pentapetalae</taxon>
        <taxon>rosids</taxon>
        <taxon>malvids</taxon>
        <taxon>Myrtales</taxon>
        <taxon>Melastomataceae</taxon>
        <taxon>Melastomatoideae</taxon>
        <taxon>Melastomateae</taxon>
        <taxon>Melastoma</taxon>
    </lineage>
</organism>
<gene>
    <name evidence="1" type="ORF">MLD38_019045</name>
</gene>
<dbReference type="Proteomes" id="UP001057402">
    <property type="component" value="Chromosome 5"/>
</dbReference>
<protein>
    <submittedName>
        <fullName evidence="1">Uncharacterized protein</fullName>
    </submittedName>
</protein>
<proteinExistence type="predicted"/>
<name>A0ACB9QZ80_9MYRT</name>